<keyword evidence="1" id="KW-0489">Methyltransferase</keyword>
<evidence type="ECO:0000313" key="2">
    <source>
        <dbReference type="Proteomes" id="UP000018198"/>
    </source>
</evidence>
<sequence length="40" mass="4772">MQRGKLKRNEFGVRSSEFGVRSSEFGEKRIFQNVGWVRRL</sequence>
<reference evidence="1 2" key="2">
    <citation type="submission" date="2013-09" db="EMBL/GenBank/DDBJ databases">
        <title>Whole genome comparison of six Crocosphaera watsonii strains with differing phenotypes.</title>
        <authorList>
            <person name="Bench S.R."/>
            <person name="Heller P."/>
            <person name="Frank I."/>
            <person name="Arciniega M."/>
            <person name="Shilova I.N."/>
            <person name="Zehr J.P."/>
        </authorList>
    </citation>
    <scope>NUCLEOTIDE SEQUENCE [LARGE SCALE GENOMIC DNA]</scope>
    <source>
        <strain evidence="1 2">WH 0401</strain>
    </source>
</reference>
<name>T2J592_CROWT</name>
<dbReference type="AlphaFoldDB" id="T2J592"/>
<accession>T2J592</accession>
<reference evidence="1 2" key="1">
    <citation type="submission" date="2013-01" db="EMBL/GenBank/DDBJ databases">
        <authorList>
            <person name="Bench S."/>
        </authorList>
    </citation>
    <scope>NUCLEOTIDE SEQUENCE [LARGE SCALE GENOMIC DNA]</scope>
    <source>
        <strain evidence="1 2">WH 0401</strain>
    </source>
</reference>
<comment type="caution">
    <text evidence="1">The sequence shown here is derived from an EMBL/GenBank/DDBJ whole genome shotgun (WGS) entry which is preliminary data.</text>
</comment>
<proteinExistence type="predicted"/>
<keyword evidence="1" id="KW-0808">Transferase</keyword>
<gene>
    <name evidence="1" type="ORF">CWATWH0401_830</name>
</gene>
<protein>
    <submittedName>
        <fullName evidence="1">tRNA (Guanine37-N1)-methyltransferase</fullName>
        <ecNumber evidence="1">2.1.1.-</ecNumber>
    </submittedName>
</protein>
<dbReference type="Proteomes" id="UP000018198">
    <property type="component" value="Unassembled WGS sequence"/>
</dbReference>
<dbReference type="EC" id="2.1.1.-" evidence="1"/>
<organism evidence="1 2">
    <name type="scientific">Crocosphaera watsonii WH 0401</name>
    <dbReference type="NCBI Taxonomy" id="555881"/>
    <lineage>
        <taxon>Bacteria</taxon>
        <taxon>Bacillati</taxon>
        <taxon>Cyanobacteriota</taxon>
        <taxon>Cyanophyceae</taxon>
        <taxon>Oscillatoriophycideae</taxon>
        <taxon>Chroococcales</taxon>
        <taxon>Aphanothecaceae</taxon>
        <taxon>Crocosphaera</taxon>
    </lineage>
</organism>
<evidence type="ECO:0000313" key="1">
    <source>
        <dbReference type="EMBL" id="CCQ60194.1"/>
    </source>
</evidence>
<dbReference type="EMBL" id="CAQM01000103">
    <property type="protein sequence ID" value="CCQ60194.1"/>
    <property type="molecule type" value="Genomic_DNA"/>
</dbReference>
<dbReference type="GO" id="GO:0008168">
    <property type="term" value="F:methyltransferase activity"/>
    <property type="evidence" value="ECO:0007669"/>
    <property type="project" value="UniProtKB-KW"/>
</dbReference>
<dbReference type="GO" id="GO:0032259">
    <property type="term" value="P:methylation"/>
    <property type="evidence" value="ECO:0007669"/>
    <property type="project" value="UniProtKB-KW"/>
</dbReference>